<dbReference type="AlphaFoldDB" id="A0A2T4YMY8"/>
<proteinExistence type="predicted"/>
<accession>A0A2T4YMY8</accession>
<evidence type="ECO:0000313" key="3">
    <source>
        <dbReference type="Proteomes" id="UP000240996"/>
    </source>
</evidence>
<dbReference type="Proteomes" id="UP000240996">
    <property type="component" value="Unassembled WGS sequence"/>
</dbReference>
<feature type="region of interest" description="Disordered" evidence="1">
    <location>
        <begin position="112"/>
        <end position="161"/>
    </location>
</feature>
<feature type="compositionally biased region" description="Basic and acidic residues" evidence="1">
    <location>
        <begin position="127"/>
        <end position="141"/>
    </location>
</feature>
<evidence type="ECO:0000256" key="1">
    <source>
        <dbReference type="SAM" id="MobiDB-lite"/>
    </source>
</evidence>
<keyword evidence="3" id="KW-1185">Reference proteome</keyword>
<dbReference type="EMBL" id="PZZN01000003">
    <property type="protein sequence ID" value="PTM44779.1"/>
    <property type="molecule type" value="Genomic_DNA"/>
</dbReference>
<sequence>MAKLVVAYPAARVSVEEASARLDVYAEQLSDIPADVLMAGEMAAARTIKFFPSISEIRAAAMSQPAPPRIQRQWRLSQLIEARTRRGGDDPAAERCRPEEAAEIVAALGGRFASAADPSRPKPQGRNPDRGARMPSREDYVRMFGVNPGDDAAIDPKPMAA</sequence>
<evidence type="ECO:0000313" key="2">
    <source>
        <dbReference type="EMBL" id="PTM44779.1"/>
    </source>
</evidence>
<protein>
    <submittedName>
        <fullName evidence="2">Uncharacterized protein</fullName>
    </submittedName>
</protein>
<name>A0A2T4YMY8_9SPHN</name>
<gene>
    <name evidence="2" type="ORF">C8J24_2989</name>
</gene>
<dbReference type="RefSeq" id="WP_146163701.1">
    <property type="nucleotide sequence ID" value="NZ_PZZN01000003.1"/>
</dbReference>
<organism evidence="2 3">
    <name type="scientific">Sphingomonas aerolata</name>
    <dbReference type="NCBI Taxonomy" id="185951"/>
    <lineage>
        <taxon>Bacteria</taxon>
        <taxon>Pseudomonadati</taxon>
        <taxon>Pseudomonadota</taxon>
        <taxon>Alphaproteobacteria</taxon>
        <taxon>Sphingomonadales</taxon>
        <taxon>Sphingomonadaceae</taxon>
        <taxon>Sphingomonas</taxon>
    </lineage>
</organism>
<comment type="caution">
    <text evidence="2">The sequence shown here is derived from an EMBL/GenBank/DDBJ whole genome shotgun (WGS) entry which is preliminary data.</text>
</comment>
<reference evidence="2 3" key="1">
    <citation type="submission" date="2018-04" db="EMBL/GenBank/DDBJ databases">
        <title>Genomic Encyclopedia of Type Strains, Phase III (KMG-III): the genomes of soil and plant-associated and newly described type strains.</title>
        <authorList>
            <person name="Whitman W."/>
        </authorList>
    </citation>
    <scope>NUCLEOTIDE SEQUENCE [LARGE SCALE GENOMIC DNA]</scope>
    <source>
        <strain evidence="2 3">NW12</strain>
    </source>
</reference>